<evidence type="ECO:0000313" key="3">
    <source>
        <dbReference type="Proteomes" id="UP000657574"/>
    </source>
</evidence>
<protein>
    <submittedName>
        <fullName evidence="2">Uncharacterized protein</fullName>
    </submittedName>
</protein>
<comment type="caution">
    <text evidence="2">The sequence shown here is derived from an EMBL/GenBank/DDBJ whole genome shotgun (WGS) entry which is preliminary data.</text>
</comment>
<sequence>MIGVHCRGGAVARDGGSRVPDILRAADVPHEEDVMSGKGRGLGVAALVVGLLGAALAVGVFAHMRTAYGALRQHETDVRTG</sequence>
<reference evidence="2" key="1">
    <citation type="journal article" date="2014" name="Int. J. Syst. Evol. Microbiol.">
        <title>Complete genome sequence of Corynebacterium casei LMG S-19264T (=DSM 44701T), isolated from a smear-ripened cheese.</title>
        <authorList>
            <consortium name="US DOE Joint Genome Institute (JGI-PGF)"/>
            <person name="Walter F."/>
            <person name="Albersmeier A."/>
            <person name="Kalinowski J."/>
            <person name="Ruckert C."/>
        </authorList>
    </citation>
    <scope>NUCLEOTIDE SEQUENCE</scope>
    <source>
        <strain evidence="2">JCM 3086</strain>
    </source>
</reference>
<name>A0A917NS76_9ACTN</name>
<proteinExistence type="predicted"/>
<evidence type="ECO:0000313" key="2">
    <source>
        <dbReference type="EMBL" id="GGJ24820.1"/>
    </source>
</evidence>
<accession>A0A917NS76</accession>
<reference evidence="2" key="2">
    <citation type="submission" date="2020-09" db="EMBL/GenBank/DDBJ databases">
        <authorList>
            <person name="Sun Q."/>
            <person name="Ohkuma M."/>
        </authorList>
    </citation>
    <scope>NUCLEOTIDE SEQUENCE</scope>
    <source>
        <strain evidence="2">JCM 3086</strain>
    </source>
</reference>
<keyword evidence="3" id="KW-1185">Reference proteome</keyword>
<organism evidence="2 3">
    <name type="scientific">Streptomyces brasiliensis</name>
    <dbReference type="NCBI Taxonomy" id="1954"/>
    <lineage>
        <taxon>Bacteria</taxon>
        <taxon>Bacillati</taxon>
        <taxon>Actinomycetota</taxon>
        <taxon>Actinomycetes</taxon>
        <taxon>Kitasatosporales</taxon>
        <taxon>Streptomycetaceae</taxon>
        <taxon>Streptomyces</taxon>
    </lineage>
</organism>
<keyword evidence="1" id="KW-0812">Transmembrane</keyword>
<evidence type="ECO:0000256" key="1">
    <source>
        <dbReference type="SAM" id="Phobius"/>
    </source>
</evidence>
<keyword evidence="1" id="KW-1133">Transmembrane helix</keyword>
<keyword evidence="1" id="KW-0472">Membrane</keyword>
<dbReference type="AlphaFoldDB" id="A0A917NS76"/>
<feature type="transmembrane region" description="Helical" evidence="1">
    <location>
        <begin position="42"/>
        <end position="62"/>
    </location>
</feature>
<gene>
    <name evidence="2" type="ORF">GCM10010121_039890</name>
</gene>
<dbReference type="Proteomes" id="UP000657574">
    <property type="component" value="Unassembled WGS sequence"/>
</dbReference>
<dbReference type="EMBL" id="BMQA01000011">
    <property type="protein sequence ID" value="GGJ24820.1"/>
    <property type="molecule type" value="Genomic_DNA"/>
</dbReference>